<dbReference type="Proteomes" id="UP000824890">
    <property type="component" value="Unassembled WGS sequence"/>
</dbReference>
<feature type="compositionally biased region" description="Basic and acidic residues" evidence="1">
    <location>
        <begin position="37"/>
        <end position="57"/>
    </location>
</feature>
<feature type="non-terminal residue" evidence="2">
    <location>
        <position position="1"/>
    </location>
</feature>
<proteinExistence type="predicted"/>
<organism evidence="2 3">
    <name type="scientific">Brassica napus</name>
    <name type="common">Rape</name>
    <dbReference type="NCBI Taxonomy" id="3708"/>
    <lineage>
        <taxon>Eukaryota</taxon>
        <taxon>Viridiplantae</taxon>
        <taxon>Streptophyta</taxon>
        <taxon>Embryophyta</taxon>
        <taxon>Tracheophyta</taxon>
        <taxon>Spermatophyta</taxon>
        <taxon>Magnoliopsida</taxon>
        <taxon>eudicotyledons</taxon>
        <taxon>Gunneridae</taxon>
        <taxon>Pentapetalae</taxon>
        <taxon>rosids</taxon>
        <taxon>malvids</taxon>
        <taxon>Brassicales</taxon>
        <taxon>Brassicaceae</taxon>
        <taxon>Brassiceae</taxon>
        <taxon>Brassica</taxon>
    </lineage>
</organism>
<evidence type="ECO:0000313" key="3">
    <source>
        <dbReference type="Proteomes" id="UP000824890"/>
    </source>
</evidence>
<evidence type="ECO:0000256" key="1">
    <source>
        <dbReference type="SAM" id="MobiDB-lite"/>
    </source>
</evidence>
<feature type="compositionally biased region" description="Polar residues" evidence="1">
    <location>
        <begin position="1"/>
        <end position="29"/>
    </location>
</feature>
<comment type="caution">
    <text evidence="2">The sequence shown here is derived from an EMBL/GenBank/DDBJ whole genome shotgun (WGS) entry which is preliminary data.</text>
</comment>
<accession>A0ABQ8AQ74</accession>
<feature type="region of interest" description="Disordered" evidence="1">
    <location>
        <begin position="1"/>
        <end position="62"/>
    </location>
</feature>
<evidence type="ECO:0000313" key="2">
    <source>
        <dbReference type="EMBL" id="KAH0894699.1"/>
    </source>
</evidence>
<protein>
    <submittedName>
        <fullName evidence="2">Uncharacterized protein</fullName>
    </submittedName>
</protein>
<dbReference type="EMBL" id="JAGKQM010000013">
    <property type="protein sequence ID" value="KAH0894699.1"/>
    <property type="molecule type" value="Genomic_DNA"/>
</dbReference>
<name>A0ABQ8AQ74_BRANA</name>
<keyword evidence="3" id="KW-1185">Reference proteome</keyword>
<sequence length="210" mass="23676">KNLRQNLRQSDGNGNTTRASDGNGNAATRSSDDGDEIERRRQDRATDSDEIERRFRSGNEFSQTQVGDDFKLGRWRSFHSSLSHGSESRSHFSTVPDTHGKSLCSSLYESQNPASTHLLRSTMIAEYVPFSGDKRYATTQVKDPPQLQKIGVFRGSTVSHGFVSKPYALHEKIPWWRRCLYLTSGSLRSLYSTQELDGVSVAVLNFLQRL</sequence>
<reference evidence="2 3" key="1">
    <citation type="submission" date="2021-05" db="EMBL/GenBank/DDBJ databases">
        <title>Genome Assembly of Synthetic Allotetraploid Brassica napus Reveals Homoeologous Exchanges between Subgenomes.</title>
        <authorList>
            <person name="Davis J.T."/>
        </authorList>
    </citation>
    <scope>NUCLEOTIDE SEQUENCE [LARGE SCALE GENOMIC DNA]</scope>
    <source>
        <strain evidence="3">cv. Da-Ae</strain>
        <tissue evidence="2">Seedling</tissue>
    </source>
</reference>
<gene>
    <name evidence="2" type="ORF">HID58_057128</name>
</gene>